<evidence type="ECO:0000313" key="2">
    <source>
        <dbReference type="Proteomes" id="UP001160390"/>
    </source>
</evidence>
<evidence type="ECO:0008006" key="3">
    <source>
        <dbReference type="Google" id="ProtNLM"/>
    </source>
</evidence>
<comment type="caution">
    <text evidence="1">The sequence shown here is derived from an EMBL/GenBank/DDBJ whole genome shotgun (WGS) entry which is preliminary data.</text>
</comment>
<sequence length="88" mass="9902">MTGASGYIGHYIVSQLLQSGWTLRGTENIPNLGTSLKASDVLSHFLNYVFSNDTMLLNFHTDEPERSQCYFSLKKEPGEPLEPRPIEI</sequence>
<protein>
    <recommendedName>
        <fullName evidence="3">NAD-dependent epimerase/dehydratase domain-containing protein</fullName>
    </recommendedName>
</protein>
<dbReference type="Proteomes" id="UP001160390">
    <property type="component" value="Unassembled WGS sequence"/>
</dbReference>
<gene>
    <name evidence="1" type="ORF">CCHLO57077_00018972</name>
</gene>
<dbReference type="AlphaFoldDB" id="A0AA35M7E5"/>
<name>A0AA35M7E5_9HYPO</name>
<feature type="non-terminal residue" evidence="1">
    <location>
        <position position="88"/>
    </location>
</feature>
<dbReference type="InterPro" id="IPR036291">
    <property type="entry name" value="NAD(P)-bd_dom_sf"/>
</dbReference>
<dbReference type="Gene3D" id="3.40.50.720">
    <property type="entry name" value="NAD(P)-binding Rossmann-like Domain"/>
    <property type="match status" value="1"/>
</dbReference>
<dbReference type="SUPFAM" id="SSF51735">
    <property type="entry name" value="NAD(P)-binding Rossmann-fold domains"/>
    <property type="match status" value="1"/>
</dbReference>
<evidence type="ECO:0000313" key="1">
    <source>
        <dbReference type="EMBL" id="CAI6091505.1"/>
    </source>
</evidence>
<proteinExistence type="predicted"/>
<dbReference type="EMBL" id="CABFNP030001171">
    <property type="protein sequence ID" value="CAI6091505.1"/>
    <property type="molecule type" value="Genomic_DNA"/>
</dbReference>
<reference evidence="1" key="1">
    <citation type="submission" date="2023-01" db="EMBL/GenBank/DDBJ databases">
        <authorList>
            <person name="Piombo E."/>
        </authorList>
    </citation>
    <scope>NUCLEOTIDE SEQUENCE</scope>
</reference>
<organism evidence="1 2">
    <name type="scientific">Clonostachys chloroleuca</name>
    <dbReference type="NCBI Taxonomy" id="1926264"/>
    <lineage>
        <taxon>Eukaryota</taxon>
        <taxon>Fungi</taxon>
        <taxon>Dikarya</taxon>
        <taxon>Ascomycota</taxon>
        <taxon>Pezizomycotina</taxon>
        <taxon>Sordariomycetes</taxon>
        <taxon>Hypocreomycetidae</taxon>
        <taxon>Hypocreales</taxon>
        <taxon>Bionectriaceae</taxon>
        <taxon>Clonostachys</taxon>
    </lineage>
</organism>
<keyword evidence="2" id="KW-1185">Reference proteome</keyword>
<accession>A0AA35M7E5</accession>